<organism evidence="1">
    <name type="scientific">marine metagenome</name>
    <dbReference type="NCBI Taxonomy" id="408172"/>
    <lineage>
        <taxon>unclassified sequences</taxon>
        <taxon>metagenomes</taxon>
        <taxon>ecological metagenomes</taxon>
    </lineage>
</organism>
<sequence length="87" mass="10388">MEYLDKTLPKFWDLNTEDEFHEFDIQFKNTLKKVLLYLGDYNYNFSKTYIDRLLNIVKTFLQISENNFNKAISLNTSLHSEPSSLDI</sequence>
<feature type="non-terminal residue" evidence="1">
    <location>
        <position position="87"/>
    </location>
</feature>
<name>A0A382ZB83_9ZZZZ</name>
<gene>
    <name evidence="1" type="ORF">METZ01_LOCUS445621</name>
</gene>
<accession>A0A382ZB83</accession>
<protein>
    <submittedName>
        <fullName evidence="1">Uncharacterized protein</fullName>
    </submittedName>
</protein>
<dbReference type="AlphaFoldDB" id="A0A382ZB83"/>
<proteinExistence type="predicted"/>
<dbReference type="EMBL" id="UINC01182510">
    <property type="protein sequence ID" value="SVD92767.1"/>
    <property type="molecule type" value="Genomic_DNA"/>
</dbReference>
<reference evidence="1" key="1">
    <citation type="submission" date="2018-05" db="EMBL/GenBank/DDBJ databases">
        <authorList>
            <person name="Lanie J.A."/>
            <person name="Ng W.-L."/>
            <person name="Kazmierczak K.M."/>
            <person name="Andrzejewski T.M."/>
            <person name="Davidsen T.M."/>
            <person name="Wayne K.J."/>
            <person name="Tettelin H."/>
            <person name="Glass J.I."/>
            <person name="Rusch D."/>
            <person name="Podicherti R."/>
            <person name="Tsui H.-C.T."/>
            <person name="Winkler M.E."/>
        </authorList>
    </citation>
    <scope>NUCLEOTIDE SEQUENCE</scope>
</reference>
<evidence type="ECO:0000313" key="1">
    <source>
        <dbReference type="EMBL" id="SVD92767.1"/>
    </source>
</evidence>